<reference evidence="2 3" key="1">
    <citation type="submission" date="2019-03" db="EMBL/GenBank/DDBJ databases">
        <title>Genomic Encyclopedia of Type Strains, Phase IV (KMG-IV): sequencing the most valuable type-strain genomes for metagenomic binning, comparative biology and taxonomic classification.</title>
        <authorList>
            <person name="Goeker M."/>
        </authorList>
    </citation>
    <scope>NUCLEOTIDE SEQUENCE [LARGE SCALE GENOMIC DNA]</scope>
    <source>
        <strain evidence="2 3">DSM 18792</strain>
    </source>
</reference>
<feature type="domain" description="Transposase IS204/IS1001/IS1096/IS1165 DDE" evidence="1">
    <location>
        <begin position="27"/>
        <end position="249"/>
    </location>
</feature>
<comment type="caution">
    <text evidence="2">The sequence shown here is derived from an EMBL/GenBank/DDBJ whole genome shotgun (WGS) entry which is preliminary data.</text>
</comment>
<dbReference type="InterPro" id="IPR002560">
    <property type="entry name" value="Transposase_DDE"/>
</dbReference>
<keyword evidence="3" id="KW-1185">Reference proteome</keyword>
<evidence type="ECO:0000313" key="2">
    <source>
        <dbReference type="EMBL" id="TCL67835.1"/>
    </source>
</evidence>
<proteinExistence type="predicted"/>
<dbReference type="Proteomes" id="UP000295455">
    <property type="component" value="Unassembled WGS sequence"/>
</dbReference>
<dbReference type="PANTHER" id="PTHR33498">
    <property type="entry name" value="TRANSPOSASE FOR INSERTION SEQUENCE ELEMENT IS1557"/>
    <property type="match status" value="1"/>
</dbReference>
<accession>A0A4R1RNE8</accession>
<evidence type="ECO:0000313" key="3">
    <source>
        <dbReference type="Proteomes" id="UP000295455"/>
    </source>
</evidence>
<name>A0A4R1RNE8_9FLAO</name>
<evidence type="ECO:0000259" key="1">
    <source>
        <dbReference type="Pfam" id="PF01610"/>
    </source>
</evidence>
<dbReference type="Pfam" id="PF01610">
    <property type="entry name" value="DDE_Tnp_ISL3"/>
    <property type="match status" value="1"/>
</dbReference>
<dbReference type="EMBL" id="SLUP01000002">
    <property type="protein sequence ID" value="TCL67835.1"/>
    <property type="molecule type" value="Genomic_DNA"/>
</dbReference>
<dbReference type="PANTHER" id="PTHR33498:SF1">
    <property type="entry name" value="TRANSPOSASE FOR INSERTION SEQUENCE ELEMENT IS1557"/>
    <property type="match status" value="1"/>
</dbReference>
<gene>
    <name evidence="2" type="ORF">EV196_102398</name>
</gene>
<protein>
    <submittedName>
        <fullName evidence="2">Transposase</fullName>
    </submittedName>
</protein>
<dbReference type="InterPro" id="IPR047951">
    <property type="entry name" value="Transpos_ISL3"/>
</dbReference>
<sequence>MSDFNNWDQKSHAKDWLLFPENIGAYISIDETAFSNGDLYTILTNKKAKGKKGALVLMVKGTKAETVTKILHKIPLKQRKKVKEVTLDMAGNMGLIVKKSFPSATLVIDRFHVQKLSLDALQEIRIKHRWDAIDAENDAMENAKKDSLNYKPELLPNGDTLRQLLARSRFLLYKSANKWTQHQSDRAKILFERYPDIEKAYKLCQNLSWIYNQTKDKTKALIRLAKWDEKVRQAGFKSFNTIARTISLHY</sequence>
<dbReference type="AlphaFoldDB" id="A0A4R1RNE8"/>
<organism evidence="2 3">
    <name type="scientific">Mariniflexile fucanivorans</name>
    <dbReference type="NCBI Taxonomy" id="264023"/>
    <lineage>
        <taxon>Bacteria</taxon>
        <taxon>Pseudomonadati</taxon>
        <taxon>Bacteroidota</taxon>
        <taxon>Flavobacteriia</taxon>
        <taxon>Flavobacteriales</taxon>
        <taxon>Flavobacteriaceae</taxon>
        <taxon>Mariniflexile</taxon>
    </lineage>
</organism>